<dbReference type="PANTHER" id="PTHR33064:SF37">
    <property type="entry name" value="RIBONUCLEASE H"/>
    <property type="match status" value="1"/>
</dbReference>
<dbReference type="GO" id="GO:0003964">
    <property type="term" value="F:RNA-directed DNA polymerase activity"/>
    <property type="evidence" value="ECO:0007669"/>
    <property type="project" value="UniProtKB-KW"/>
</dbReference>
<dbReference type="InterPro" id="IPR043128">
    <property type="entry name" value="Rev_trsase/Diguanyl_cyclase"/>
</dbReference>
<evidence type="ECO:0000256" key="4">
    <source>
        <dbReference type="ARBA" id="ARBA00022722"/>
    </source>
</evidence>
<dbReference type="GO" id="GO:0006508">
    <property type="term" value="P:proteolysis"/>
    <property type="evidence" value="ECO:0007669"/>
    <property type="project" value="UniProtKB-KW"/>
</dbReference>
<keyword evidence="5" id="KW-0064">Aspartyl protease</keyword>
<dbReference type="Proteomes" id="UP000198211">
    <property type="component" value="Unassembled WGS sequence"/>
</dbReference>
<evidence type="ECO:0000256" key="6">
    <source>
        <dbReference type="ARBA" id="ARBA00022759"/>
    </source>
</evidence>
<dbReference type="InterPro" id="IPR043502">
    <property type="entry name" value="DNA/RNA_pol_sf"/>
</dbReference>
<dbReference type="PANTHER" id="PTHR33064">
    <property type="entry name" value="POL PROTEIN"/>
    <property type="match status" value="1"/>
</dbReference>
<dbReference type="Gene3D" id="3.30.70.270">
    <property type="match status" value="1"/>
</dbReference>
<keyword evidence="3" id="KW-0548">Nucleotidyltransferase</keyword>
<proteinExistence type="predicted"/>
<dbReference type="SUPFAM" id="SSF56672">
    <property type="entry name" value="DNA/RNA polymerases"/>
    <property type="match status" value="1"/>
</dbReference>
<evidence type="ECO:0000256" key="5">
    <source>
        <dbReference type="ARBA" id="ARBA00022750"/>
    </source>
</evidence>
<dbReference type="GO" id="GO:0004519">
    <property type="term" value="F:endonuclease activity"/>
    <property type="evidence" value="ECO:0007669"/>
    <property type="project" value="UniProtKB-KW"/>
</dbReference>
<evidence type="ECO:0000313" key="10">
    <source>
        <dbReference type="EMBL" id="OWZ19141.1"/>
    </source>
</evidence>
<keyword evidence="6" id="KW-0255">Endonuclease</keyword>
<evidence type="ECO:0000256" key="7">
    <source>
        <dbReference type="ARBA" id="ARBA00022801"/>
    </source>
</evidence>
<keyword evidence="11" id="KW-1185">Reference proteome</keyword>
<sequence>MHRFIEDYAIYASVVYEVHEVETGETIGSEEDHVQNDPIAQVYVPPELQLVEPLNKRWNRAQKAFTALKTKIVTDPIVRHFNETRTPVVIVYGSDWAKCASLRKNTTGSVIRRTLKTNELNYNVTEKEVLALLRILDLYYNLLVGGETRVLTRNSTLAWLFKSKGLQGRIWQWSALLAPWTLEIAKCTTGEDEILGAIADSITPRKEAKRRPQTPIPTVDPEEELWVISFDGSARVKRGGDTFSAISARMGGGQSQIGLSRELHREQTEYNGLILGLDTLEDLARKRLVIGGDSNLLIRVFGARSIAKHPGSHY</sequence>
<keyword evidence="1" id="KW-0645">Protease</keyword>
<evidence type="ECO:0000256" key="3">
    <source>
        <dbReference type="ARBA" id="ARBA00022695"/>
    </source>
</evidence>
<dbReference type="AlphaFoldDB" id="A0A225WND4"/>
<organism evidence="10 11">
    <name type="scientific">Phytophthora megakarya</name>
    <dbReference type="NCBI Taxonomy" id="4795"/>
    <lineage>
        <taxon>Eukaryota</taxon>
        <taxon>Sar</taxon>
        <taxon>Stramenopiles</taxon>
        <taxon>Oomycota</taxon>
        <taxon>Peronosporomycetes</taxon>
        <taxon>Peronosporales</taxon>
        <taxon>Peronosporaceae</taxon>
        <taxon>Phytophthora</taxon>
    </lineage>
</organism>
<evidence type="ECO:0000256" key="2">
    <source>
        <dbReference type="ARBA" id="ARBA00022679"/>
    </source>
</evidence>
<evidence type="ECO:0000259" key="9">
    <source>
        <dbReference type="Pfam" id="PF17917"/>
    </source>
</evidence>
<keyword evidence="2" id="KW-0808">Transferase</keyword>
<reference evidence="11" key="1">
    <citation type="submission" date="2017-03" db="EMBL/GenBank/DDBJ databases">
        <title>Phytopthora megakarya and P. palmivora, two closely related causual agents of cacao black pod achieved similar genome size and gene model numbers by different mechanisms.</title>
        <authorList>
            <person name="Ali S."/>
            <person name="Shao J."/>
            <person name="Larry D.J."/>
            <person name="Kronmiller B."/>
            <person name="Shen D."/>
            <person name="Strem M.D."/>
            <person name="Melnick R.L."/>
            <person name="Guiltinan M.J."/>
            <person name="Tyler B.M."/>
            <person name="Meinhardt L.W."/>
            <person name="Bailey B.A."/>
        </authorList>
    </citation>
    <scope>NUCLEOTIDE SEQUENCE [LARGE SCALE GENOMIC DNA]</scope>
    <source>
        <strain evidence="11">zdho120</strain>
    </source>
</reference>
<dbReference type="GO" id="GO:0004190">
    <property type="term" value="F:aspartic-type endopeptidase activity"/>
    <property type="evidence" value="ECO:0007669"/>
    <property type="project" value="UniProtKB-KW"/>
</dbReference>
<dbReference type="EMBL" id="NBNE01000483">
    <property type="protein sequence ID" value="OWZ19141.1"/>
    <property type="molecule type" value="Genomic_DNA"/>
</dbReference>
<protein>
    <submittedName>
        <fullName evidence="10">Reverse transcriptase</fullName>
    </submittedName>
</protein>
<comment type="caution">
    <text evidence="10">The sequence shown here is derived from an EMBL/GenBank/DDBJ whole genome shotgun (WGS) entry which is preliminary data.</text>
</comment>
<name>A0A225WND4_9STRA</name>
<dbReference type="OrthoDB" id="124264at2759"/>
<evidence type="ECO:0000256" key="1">
    <source>
        <dbReference type="ARBA" id="ARBA00022670"/>
    </source>
</evidence>
<evidence type="ECO:0000256" key="8">
    <source>
        <dbReference type="ARBA" id="ARBA00022918"/>
    </source>
</evidence>
<feature type="domain" description="Reverse transcriptase RNase H-like" evidence="9">
    <location>
        <begin position="111"/>
        <end position="178"/>
    </location>
</feature>
<keyword evidence="7" id="KW-0378">Hydrolase</keyword>
<dbReference type="Pfam" id="PF17917">
    <property type="entry name" value="RT_RNaseH"/>
    <property type="match status" value="1"/>
</dbReference>
<gene>
    <name evidence="10" type="ORF">PHMEG_0006662</name>
</gene>
<evidence type="ECO:0000313" key="11">
    <source>
        <dbReference type="Proteomes" id="UP000198211"/>
    </source>
</evidence>
<keyword evidence="4" id="KW-0540">Nuclease</keyword>
<keyword evidence="8 10" id="KW-0695">RNA-directed DNA polymerase</keyword>
<accession>A0A225WND4</accession>
<dbReference type="InterPro" id="IPR041373">
    <property type="entry name" value="RT_RNaseH"/>
</dbReference>
<dbReference type="InterPro" id="IPR051320">
    <property type="entry name" value="Viral_Replic_Matur_Polypro"/>
</dbReference>